<reference evidence="8" key="1">
    <citation type="journal article" date="2019" name="Int. J. Syst. Evol. Microbiol.">
        <title>The Global Catalogue of Microorganisms (GCM) 10K type strain sequencing project: providing services to taxonomists for standard genome sequencing and annotation.</title>
        <authorList>
            <consortium name="The Broad Institute Genomics Platform"/>
            <consortium name="The Broad Institute Genome Sequencing Center for Infectious Disease"/>
            <person name="Wu L."/>
            <person name="Ma J."/>
        </authorList>
    </citation>
    <scope>NUCLEOTIDE SEQUENCE [LARGE SCALE GENOMIC DNA]</scope>
    <source>
        <strain evidence="8">JCM 13250</strain>
    </source>
</reference>
<dbReference type="Pfam" id="PF03706">
    <property type="entry name" value="LPG_synthase_TM"/>
    <property type="match status" value="1"/>
</dbReference>
<evidence type="ECO:0000256" key="6">
    <source>
        <dbReference type="SAM" id="Phobius"/>
    </source>
</evidence>
<protein>
    <submittedName>
        <fullName evidence="7">Lysylphosphatidylglycerol synthase transmembrane domain-containing protein</fullName>
    </submittedName>
</protein>
<dbReference type="RefSeq" id="WP_344128930.1">
    <property type="nucleotide sequence ID" value="NZ_BAAALT010000053.1"/>
</dbReference>
<keyword evidence="5 6" id="KW-0472">Membrane</keyword>
<feature type="transmembrane region" description="Helical" evidence="6">
    <location>
        <begin position="235"/>
        <end position="256"/>
    </location>
</feature>
<evidence type="ECO:0000256" key="1">
    <source>
        <dbReference type="ARBA" id="ARBA00004651"/>
    </source>
</evidence>
<evidence type="ECO:0000256" key="3">
    <source>
        <dbReference type="ARBA" id="ARBA00022692"/>
    </source>
</evidence>
<organism evidence="7 8">
    <name type="scientific">Luedemannella flava</name>
    <dbReference type="NCBI Taxonomy" id="349316"/>
    <lineage>
        <taxon>Bacteria</taxon>
        <taxon>Bacillati</taxon>
        <taxon>Actinomycetota</taxon>
        <taxon>Actinomycetes</taxon>
        <taxon>Micromonosporales</taxon>
        <taxon>Micromonosporaceae</taxon>
        <taxon>Luedemannella</taxon>
    </lineage>
</organism>
<dbReference type="InterPro" id="IPR022791">
    <property type="entry name" value="L-PG_synthase/AglD"/>
</dbReference>
<feature type="transmembrane region" description="Helical" evidence="6">
    <location>
        <begin position="127"/>
        <end position="148"/>
    </location>
</feature>
<proteinExistence type="predicted"/>
<keyword evidence="4 6" id="KW-1133">Transmembrane helix</keyword>
<name>A0ABP4Y295_9ACTN</name>
<keyword evidence="8" id="KW-1185">Reference proteome</keyword>
<feature type="transmembrane region" description="Helical" evidence="6">
    <location>
        <begin position="292"/>
        <end position="308"/>
    </location>
</feature>
<comment type="caution">
    <text evidence="7">The sequence shown here is derived from an EMBL/GenBank/DDBJ whole genome shotgun (WGS) entry which is preliminary data.</text>
</comment>
<sequence length="332" mass="35135">MTETIRPTEQSRPSWWRRVLTVAFAAAIVAGIVLTVRSVPPQALDLLLRPASVPVLIAAIATNAGGVLLVWVSWRCLLGSVAGRPGFVPEAKIFFISFLSKYLPGRVWSVLAQVDIGRRAGLGTGQVMTVFLLSLVVGLITGGTVGLVVAPAVLGPQAVWLLALVSLVVVGYVRPDLGYRACAWAARRVRRPLPDRAPDPRTTRRALTISLASWVLGGLHLWLIAVLLGADPLRALPVCVGGFAFAATAGMLVIFLPDGWGARDVLLGLVLATVLPLPAATLAAVASRLVCVASEVLLGGAVLLIAATRRTTPRTRADNPVRVRHHLALEES</sequence>
<gene>
    <name evidence="7" type="ORF">GCM10009682_21320</name>
</gene>
<evidence type="ECO:0000256" key="2">
    <source>
        <dbReference type="ARBA" id="ARBA00022475"/>
    </source>
</evidence>
<feature type="transmembrane region" description="Helical" evidence="6">
    <location>
        <begin position="206"/>
        <end position="229"/>
    </location>
</feature>
<accession>A0ABP4Y295</accession>
<evidence type="ECO:0000313" key="7">
    <source>
        <dbReference type="EMBL" id="GAA1799457.1"/>
    </source>
</evidence>
<comment type="subcellular location">
    <subcellularLocation>
        <location evidence="1">Cell membrane</location>
        <topology evidence="1">Multi-pass membrane protein</topology>
    </subcellularLocation>
</comment>
<keyword evidence="3 6" id="KW-0812">Transmembrane</keyword>
<feature type="transmembrane region" description="Helical" evidence="6">
    <location>
        <begin position="51"/>
        <end position="74"/>
    </location>
</feature>
<feature type="transmembrane region" description="Helical" evidence="6">
    <location>
        <begin position="265"/>
        <end position="286"/>
    </location>
</feature>
<feature type="transmembrane region" description="Helical" evidence="6">
    <location>
        <begin position="20"/>
        <end position="39"/>
    </location>
</feature>
<dbReference type="EMBL" id="BAAALT010000053">
    <property type="protein sequence ID" value="GAA1799457.1"/>
    <property type="molecule type" value="Genomic_DNA"/>
</dbReference>
<evidence type="ECO:0000256" key="5">
    <source>
        <dbReference type="ARBA" id="ARBA00023136"/>
    </source>
</evidence>
<keyword evidence="2" id="KW-1003">Cell membrane</keyword>
<feature type="transmembrane region" description="Helical" evidence="6">
    <location>
        <begin position="154"/>
        <end position="173"/>
    </location>
</feature>
<evidence type="ECO:0000256" key="4">
    <source>
        <dbReference type="ARBA" id="ARBA00022989"/>
    </source>
</evidence>
<evidence type="ECO:0000313" key="8">
    <source>
        <dbReference type="Proteomes" id="UP001500218"/>
    </source>
</evidence>
<dbReference type="Proteomes" id="UP001500218">
    <property type="component" value="Unassembled WGS sequence"/>
</dbReference>